<protein>
    <recommendedName>
        <fullName evidence="3">Dicarboxylate transport domain-containing protein</fullName>
    </recommendedName>
</protein>
<dbReference type="RefSeq" id="WP_284151440.1">
    <property type="nucleotide sequence ID" value="NZ_AP025516.1"/>
</dbReference>
<evidence type="ECO:0008006" key="3">
    <source>
        <dbReference type="Google" id="ProtNLM"/>
    </source>
</evidence>
<dbReference type="EMBL" id="AP025516">
    <property type="protein sequence ID" value="BDD88050.1"/>
    <property type="molecule type" value="Genomic_DNA"/>
</dbReference>
<sequence>MSHFFYPMRMRVILHYSIRALSLVVIGGLLVVLLIPLLTNTVLLPHLLSRLPVDRAAANLCSFRLFSVSGSLALQNEQQTIISLPRITLTHTPLDLLGKKGGTLQIEQAVVHLQQHNGRYRLRGWPNQGDQANPSMLSAALMPFAIDRLHLSDCTLILHDETGQARRLSVSTDLHLSFQRQEGDGFRLQNAVGTVELSDLFSTSGTISLATGPDSVDISLLLEELDARPLRDLLPAPLRDSPLGRATLSAQVVTSSDYRDIRQIEVQTTLHQPDLAAAPLSLQGTDATGEIRWRVVGPPHDLQVTVDPVALVAPSWRIEAAVRGRLSWQRDVLSGTGAVDLTVSSSDLEVPLAFTYQALVDGDGRWRLEIDGQTSGPLLLPEYRGIPRITAGPVVTLGARLNGQSNHVDAALSLTVPKLELTLPATAVAASQLQAAVTFASDPTGTNARLSGTVKQVRLADGQAGVDDLTVVLPLTWNDESQADAAGSIAAASLFFRGASWAALSGEISRSEGAIGCTGRVRAQFFPHPELSFSTHYRLKEHHLQLDWRLPVTLIDSANLPARDWLPGDFSFQGRLASQGQLQFTGSRFTGAAELELLDGTALVHERGLAVSGMACSLHLPRLPLLISAPSQICRAASVDIGTLHFSDATIAFRVEDPTTIFIEKSRAGWCQGTVESGSVRLSSRKPEVETVLYASRLNFAEVLNQFGFDQTEGEGTLNGKLPVRWADRRLFFDDGFLFSTPGTGGIVRFTSTELLRQGIGAASQNGSLNYSVRALEDFAYNWTKVTLNSSADELLMALELDGQPRTPLPFSFKDGALVESQQGSLQYPVRLDINVRLPLNELLQVGHNVKTIMGNR</sequence>
<proteinExistence type="predicted"/>
<keyword evidence="2" id="KW-1185">Reference proteome</keyword>
<organism evidence="1 2">
    <name type="scientific">Desulfofustis limnaeus</name>
    <dbReference type="NCBI Taxonomy" id="2740163"/>
    <lineage>
        <taxon>Bacteria</taxon>
        <taxon>Pseudomonadati</taxon>
        <taxon>Thermodesulfobacteriota</taxon>
        <taxon>Desulfobulbia</taxon>
        <taxon>Desulfobulbales</taxon>
        <taxon>Desulfocapsaceae</taxon>
        <taxon>Desulfofustis</taxon>
    </lineage>
</organism>
<accession>A0ABM7WAS3</accession>
<name>A0ABM7WAS3_9BACT</name>
<gene>
    <name evidence="1" type="ORF">DPPLL_24150</name>
</gene>
<evidence type="ECO:0000313" key="2">
    <source>
        <dbReference type="Proteomes" id="UP000830055"/>
    </source>
</evidence>
<dbReference type="Proteomes" id="UP000830055">
    <property type="component" value="Chromosome"/>
</dbReference>
<reference evidence="1 2" key="1">
    <citation type="submission" date="2022-01" db="EMBL/GenBank/DDBJ databases">
        <title>Desulfofustis limnae sp. nov., a novel mesophilic sulfate-reducing bacterium isolated from marsh soil.</title>
        <authorList>
            <person name="Watanabe M."/>
            <person name="Takahashi A."/>
            <person name="Kojima H."/>
            <person name="Fukui M."/>
        </authorList>
    </citation>
    <scope>NUCLEOTIDE SEQUENCE [LARGE SCALE GENOMIC DNA]</scope>
    <source>
        <strain evidence="1 2">PPLL</strain>
    </source>
</reference>
<evidence type="ECO:0000313" key="1">
    <source>
        <dbReference type="EMBL" id="BDD88050.1"/>
    </source>
</evidence>